<proteinExistence type="predicted"/>
<name>A0ACC3DPE2_9PEZI</name>
<reference evidence="1" key="1">
    <citation type="submission" date="2024-09" db="EMBL/GenBank/DDBJ databases">
        <title>Black Yeasts Isolated from many extreme environments.</title>
        <authorList>
            <person name="Coleine C."/>
            <person name="Stajich J.E."/>
            <person name="Selbmann L."/>
        </authorList>
    </citation>
    <scope>NUCLEOTIDE SEQUENCE</scope>
    <source>
        <strain evidence="1">CCFEE 5737</strain>
    </source>
</reference>
<evidence type="ECO:0000313" key="2">
    <source>
        <dbReference type="Proteomes" id="UP001186974"/>
    </source>
</evidence>
<keyword evidence="2" id="KW-1185">Reference proteome</keyword>
<dbReference type="EMBL" id="JAWDJW010001761">
    <property type="protein sequence ID" value="KAK3078596.1"/>
    <property type="molecule type" value="Genomic_DNA"/>
</dbReference>
<comment type="caution">
    <text evidence="1">The sequence shown here is derived from an EMBL/GenBank/DDBJ whole genome shotgun (WGS) entry which is preliminary data.</text>
</comment>
<accession>A0ACC3DPE2</accession>
<dbReference type="Proteomes" id="UP001186974">
    <property type="component" value="Unassembled WGS sequence"/>
</dbReference>
<organism evidence="1 2">
    <name type="scientific">Coniosporium uncinatum</name>
    <dbReference type="NCBI Taxonomy" id="93489"/>
    <lineage>
        <taxon>Eukaryota</taxon>
        <taxon>Fungi</taxon>
        <taxon>Dikarya</taxon>
        <taxon>Ascomycota</taxon>
        <taxon>Pezizomycotina</taxon>
        <taxon>Dothideomycetes</taxon>
        <taxon>Dothideomycetes incertae sedis</taxon>
        <taxon>Coniosporium</taxon>
    </lineage>
</organism>
<evidence type="ECO:0000313" key="1">
    <source>
        <dbReference type="EMBL" id="KAK3078596.1"/>
    </source>
</evidence>
<sequence length="238" mass="25999">MSDLKPFTTIGRNQPIEGKTKIAGLDPGGINASSGPKSHDTEDTTQSKSQSKRFNNDTSDGAVAAWLAYPVLAVTYVAGWFNHKRGAAFGILFTSSSIGGGIFPITVSHLILNVGFDWAMRICAFLMLFLLIIANLTVRPFHPPQPHKVTINQLVKPLTRIQFILITAGFFPFSYGFYMPVNYFPVQALSAGMIPDLAQYLLPMLNAGSLFGRLFAGFLSDEIGRYNILVVVCYLSGI</sequence>
<gene>
    <name evidence="1" type="ORF">LTS18_007104</name>
</gene>
<protein>
    <submittedName>
        <fullName evidence="1">Uncharacterized protein</fullName>
    </submittedName>
</protein>